<dbReference type="OrthoDB" id="424974at2759"/>
<comment type="caution">
    <text evidence="7">The sequence shown here is derived from an EMBL/GenBank/DDBJ whole genome shotgun (WGS) entry which is preliminary data.</text>
</comment>
<dbReference type="GO" id="GO:0050660">
    <property type="term" value="F:flavin adenine dinucleotide binding"/>
    <property type="evidence" value="ECO:0007669"/>
    <property type="project" value="InterPro"/>
</dbReference>
<evidence type="ECO:0000313" key="8">
    <source>
        <dbReference type="Proteomes" id="UP001055712"/>
    </source>
</evidence>
<organism evidence="7 8">
    <name type="scientific">Chlorella vulgaris</name>
    <name type="common">Green alga</name>
    <dbReference type="NCBI Taxonomy" id="3077"/>
    <lineage>
        <taxon>Eukaryota</taxon>
        <taxon>Viridiplantae</taxon>
        <taxon>Chlorophyta</taxon>
        <taxon>core chlorophytes</taxon>
        <taxon>Trebouxiophyceae</taxon>
        <taxon>Chlorellales</taxon>
        <taxon>Chlorellaceae</taxon>
        <taxon>Chlorella clade</taxon>
        <taxon>Chlorella</taxon>
    </lineage>
</organism>
<reference evidence="7" key="2">
    <citation type="submission" date="2020-11" db="EMBL/GenBank/DDBJ databases">
        <authorList>
            <person name="Cecchin M."/>
            <person name="Marcolungo L."/>
            <person name="Rossato M."/>
            <person name="Girolomoni L."/>
            <person name="Cosentino E."/>
            <person name="Cuine S."/>
            <person name="Li-Beisson Y."/>
            <person name="Delledonne M."/>
            <person name="Ballottari M."/>
        </authorList>
    </citation>
    <scope>NUCLEOTIDE SEQUENCE</scope>
    <source>
        <strain evidence="7">211/11P</strain>
        <tissue evidence="7">Whole cell</tissue>
    </source>
</reference>
<dbReference type="Gene3D" id="3.50.50.60">
    <property type="entry name" value="FAD/NAD(P)-binding domain"/>
    <property type="match status" value="2"/>
</dbReference>
<gene>
    <name evidence="7" type="ORF">D9Q98_001350</name>
</gene>
<comment type="similarity">
    <text evidence="2">Belongs to the MSOX/MTOX family.</text>
</comment>
<keyword evidence="3" id="KW-0285">Flavoprotein</keyword>
<proteinExistence type="inferred from homology"/>
<evidence type="ECO:0000256" key="5">
    <source>
        <dbReference type="ARBA" id="ARBA00023002"/>
    </source>
</evidence>
<dbReference type="InterPro" id="IPR036188">
    <property type="entry name" value="FAD/NAD-bd_sf"/>
</dbReference>
<dbReference type="AlphaFoldDB" id="A0A9D4TZQ0"/>
<keyword evidence="4" id="KW-0274">FAD</keyword>
<comment type="cofactor">
    <cofactor evidence="1">
        <name>FAD</name>
        <dbReference type="ChEBI" id="CHEBI:57692"/>
    </cofactor>
</comment>
<reference evidence="7" key="1">
    <citation type="journal article" date="2019" name="Plant J.">
        <title>Chlorella vulgaris genome assembly and annotation reveals the molecular basis for metabolic acclimation to high light conditions.</title>
        <authorList>
            <person name="Cecchin M."/>
            <person name="Marcolungo L."/>
            <person name="Rossato M."/>
            <person name="Girolomoni L."/>
            <person name="Cosentino E."/>
            <person name="Cuine S."/>
            <person name="Li-Beisson Y."/>
            <person name="Delledonne M."/>
            <person name="Ballottari M."/>
        </authorList>
    </citation>
    <scope>NUCLEOTIDE SEQUENCE</scope>
    <source>
        <strain evidence="7">211/11P</strain>
    </source>
</reference>
<evidence type="ECO:0000313" key="7">
    <source>
        <dbReference type="EMBL" id="KAI3438936.1"/>
    </source>
</evidence>
<evidence type="ECO:0000256" key="4">
    <source>
        <dbReference type="ARBA" id="ARBA00022827"/>
    </source>
</evidence>
<dbReference type="CDD" id="cd18785">
    <property type="entry name" value="SF2_C"/>
    <property type="match status" value="1"/>
</dbReference>
<dbReference type="Proteomes" id="UP001055712">
    <property type="component" value="Unassembled WGS sequence"/>
</dbReference>
<dbReference type="InterPro" id="IPR006076">
    <property type="entry name" value="FAD-dep_OxRdtase"/>
</dbReference>
<dbReference type="SUPFAM" id="SSF52540">
    <property type="entry name" value="P-loop containing nucleoside triphosphate hydrolases"/>
    <property type="match status" value="1"/>
</dbReference>
<dbReference type="InterPro" id="IPR027417">
    <property type="entry name" value="P-loop_NTPase"/>
</dbReference>
<evidence type="ECO:0000256" key="2">
    <source>
        <dbReference type="ARBA" id="ARBA00010989"/>
    </source>
</evidence>
<accession>A0A9D4TZQ0</accession>
<keyword evidence="5" id="KW-0560">Oxidoreductase</keyword>
<feature type="domain" description="FAD dependent oxidoreductase" evidence="6">
    <location>
        <begin position="7"/>
        <end position="329"/>
    </location>
</feature>
<dbReference type="InterPro" id="IPR045170">
    <property type="entry name" value="MTOX"/>
</dbReference>
<dbReference type="SUPFAM" id="SSF51905">
    <property type="entry name" value="FAD/NAD(P)-binding domain"/>
    <property type="match status" value="1"/>
</dbReference>
<dbReference type="EMBL" id="SIDB01000001">
    <property type="protein sequence ID" value="KAI3438936.1"/>
    <property type="molecule type" value="Genomic_DNA"/>
</dbReference>
<dbReference type="Pfam" id="PF01266">
    <property type="entry name" value="DAO"/>
    <property type="match status" value="1"/>
</dbReference>
<evidence type="ECO:0000256" key="3">
    <source>
        <dbReference type="ARBA" id="ARBA00022630"/>
    </source>
</evidence>
<protein>
    <recommendedName>
        <fullName evidence="6">FAD dependent oxidoreductase domain-containing protein</fullName>
    </recommendedName>
</protein>
<name>A0A9D4TZQ0_CHLVU</name>
<sequence length="444" mass="47079">MSSHVWDVVIVGAGGAHGSAAVYALAKRGIQVLGLEAQPSAPHGFGSSHGSSRIIRSAYHEHPSYVPLLRESFRLWRALERDSGDNLLTMTGCINASVPGAGHVPGAGLSCFEGALRSAQENILPHEVLSSQQVAARYPAYRLPPESKSLYEQEGGVLAPERCIAAQLRLAQAHGARLVFGAKVTSWQVLPSFSGSGSSTGSNSSSSGSGGNQGLVQVCSSRGTFLARRLVLAAGAWTPALVPELASILEVERQVVGWFSVAPEKRHNFAAEASAAACASQHLWLVKEGAMAQRGKRMPAFLLQDAAGYYYGFPADEHGFKIGKYHHRLHASKGFDPGALEDFLGCKGAKILIATSICGQGMDFVDLRAMVHFRVLSSAVGTRQEIGRCKGRGSGRDTLNVLYMRATAIASQARKSKSSTSGRLASSAALEQGFDLLVTLLQHC</sequence>
<evidence type="ECO:0000259" key="6">
    <source>
        <dbReference type="Pfam" id="PF01266"/>
    </source>
</evidence>
<dbReference type="GO" id="GO:0008115">
    <property type="term" value="F:sarcosine oxidase activity"/>
    <property type="evidence" value="ECO:0007669"/>
    <property type="project" value="TreeGrafter"/>
</dbReference>
<keyword evidence="8" id="KW-1185">Reference proteome</keyword>
<dbReference type="PANTHER" id="PTHR10961:SF7">
    <property type="entry name" value="FAD DEPENDENT OXIDOREDUCTASE DOMAIN-CONTAINING PROTEIN"/>
    <property type="match status" value="1"/>
</dbReference>
<dbReference type="Gene3D" id="3.40.50.300">
    <property type="entry name" value="P-loop containing nucleotide triphosphate hydrolases"/>
    <property type="match status" value="1"/>
</dbReference>
<dbReference type="PANTHER" id="PTHR10961">
    <property type="entry name" value="PEROXISOMAL SARCOSINE OXIDASE"/>
    <property type="match status" value="1"/>
</dbReference>
<evidence type="ECO:0000256" key="1">
    <source>
        <dbReference type="ARBA" id="ARBA00001974"/>
    </source>
</evidence>